<keyword evidence="14" id="KW-0675">Receptor</keyword>
<keyword evidence="13" id="KW-1015">Disulfide bond</keyword>
<evidence type="ECO:0000256" key="5">
    <source>
        <dbReference type="ARBA" id="ARBA00022679"/>
    </source>
</evidence>
<name>A0AAV5DS73_ELECO</name>
<keyword evidence="22" id="KW-1185">Reference proteome</keyword>
<evidence type="ECO:0000256" key="7">
    <source>
        <dbReference type="ARBA" id="ARBA00022729"/>
    </source>
</evidence>
<evidence type="ECO:0000256" key="11">
    <source>
        <dbReference type="ARBA" id="ARBA00022989"/>
    </source>
</evidence>
<dbReference type="SUPFAM" id="SSF56112">
    <property type="entry name" value="Protein kinase-like (PK-like)"/>
    <property type="match status" value="1"/>
</dbReference>
<dbReference type="AlphaFoldDB" id="A0AAV5DS73"/>
<keyword evidence="4" id="KW-0245">EGF-like domain</keyword>
<evidence type="ECO:0000256" key="8">
    <source>
        <dbReference type="ARBA" id="ARBA00022741"/>
    </source>
</evidence>
<feature type="binding site" evidence="18">
    <location>
        <position position="144"/>
    </location>
    <ligand>
        <name>ATP</name>
        <dbReference type="ChEBI" id="CHEBI:30616"/>
    </ligand>
</feature>
<evidence type="ECO:0000259" key="20">
    <source>
        <dbReference type="Pfam" id="PF07714"/>
    </source>
</evidence>
<proteinExistence type="predicted"/>
<dbReference type="InterPro" id="IPR001245">
    <property type="entry name" value="Ser-Thr/Tyr_kinase_cat_dom"/>
</dbReference>
<evidence type="ECO:0000313" key="21">
    <source>
        <dbReference type="EMBL" id="GJN13144.1"/>
    </source>
</evidence>
<reference evidence="21" key="1">
    <citation type="journal article" date="2018" name="DNA Res.">
        <title>Multiple hybrid de novo genome assembly of finger millet, an orphan allotetraploid crop.</title>
        <authorList>
            <person name="Hatakeyama M."/>
            <person name="Aluri S."/>
            <person name="Balachadran M.T."/>
            <person name="Sivarajan S.R."/>
            <person name="Patrignani A."/>
            <person name="Gruter S."/>
            <person name="Poveda L."/>
            <person name="Shimizu-Inatsugi R."/>
            <person name="Baeten J."/>
            <person name="Francoijs K.J."/>
            <person name="Nataraja K.N."/>
            <person name="Reddy Y.A.N."/>
            <person name="Phadnis S."/>
            <person name="Ravikumar R.L."/>
            <person name="Schlapbach R."/>
            <person name="Sreeman S.M."/>
            <person name="Shimizu K.K."/>
        </authorList>
    </citation>
    <scope>NUCLEOTIDE SEQUENCE</scope>
</reference>
<dbReference type="PANTHER" id="PTHR47974">
    <property type="entry name" value="OS07G0415500 PROTEIN"/>
    <property type="match status" value="1"/>
</dbReference>
<keyword evidence="5" id="KW-0808">Transferase</keyword>
<comment type="subcellular location">
    <subcellularLocation>
        <location evidence="1">Membrane</location>
        <topology evidence="1">Single-pass type I membrane protein</topology>
    </subcellularLocation>
</comment>
<evidence type="ECO:0000256" key="10">
    <source>
        <dbReference type="ARBA" id="ARBA00022840"/>
    </source>
</evidence>
<dbReference type="GO" id="GO:0005524">
    <property type="term" value="F:ATP binding"/>
    <property type="evidence" value="ECO:0007669"/>
    <property type="project" value="UniProtKB-UniRule"/>
</dbReference>
<dbReference type="EC" id="2.7.11.1" evidence="2"/>
<accession>A0AAV5DS73</accession>
<dbReference type="Pfam" id="PF07714">
    <property type="entry name" value="PK_Tyr_Ser-Thr"/>
    <property type="match status" value="1"/>
</dbReference>
<dbReference type="InterPro" id="IPR017441">
    <property type="entry name" value="Protein_kinase_ATP_BS"/>
</dbReference>
<evidence type="ECO:0000256" key="15">
    <source>
        <dbReference type="ARBA" id="ARBA00023180"/>
    </source>
</evidence>
<evidence type="ECO:0000256" key="3">
    <source>
        <dbReference type="ARBA" id="ARBA00022527"/>
    </source>
</evidence>
<dbReference type="Gene3D" id="3.30.200.20">
    <property type="entry name" value="Phosphorylase Kinase, domain 1"/>
    <property type="match status" value="1"/>
</dbReference>
<comment type="catalytic activity">
    <reaction evidence="16">
        <text>L-threonyl-[protein] + ATP = O-phospho-L-threonyl-[protein] + ADP + H(+)</text>
        <dbReference type="Rhea" id="RHEA:46608"/>
        <dbReference type="Rhea" id="RHEA-COMP:11060"/>
        <dbReference type="Rhea" id="RHEA-COMP:11605"/>
        <dbReference type="ChEBI" id="CHEBI:15378"/>
        <dbReference type="ChEBI" id="CHEBI:30013"/>
        <dbReference type="ChEBI" id="CHEBI:30616"/>
        <dbReference type="ChEBI" id="CHEBI:61977"/>
        <dbReference type="ChEBI" id="CHEBI:456216"/>
        <dbReference type="EC" id="2.7.11.1"/>
    </reaction>
</comment>
<evidence type="ECO:0000256" key="16">
    <source>
        <dbReference type="ARBA" id="ARBA00047899"/>
    </source>
</evidence>
<keyword evidence="6 19" id="KW-0812">Transmembrane</keyword>
<dbReference type="InterPro" id="IPR011009">
    <property type="entry name" value="Kinase-like_dom_sf"/>
</dbReference>
<keyword evidence="15" id="KW-0325">Glycoprotein</keyword>
<keyword evidence="12 19" id="KW-0472">Membrane</keyword>
<reference evidence="21" key="2">
    <citation type="submission" date="2021-12" db="EMBL/GenBank/DDBJ databases">
        <title>Resequencing data analysis of finger millet.</title>
        <authorList>
            <person name="Hatakeyama M."/>
            <person name="Aluri S."/>
            <person name="Balachadran M.T."/>
            <person name="Sivarajan S.R."/>
            <person name="Poveda L."/>
            <person name="Shimizu-Inatsugi R."/>
            <person name="Schlapbach R."/>
            <person name="Sreeman S.M."/>
            <person name="Shimizu K.K."/>
        </authorList>
    </citation>
    <scope>NUCLEOTIDE SEQUENCE</scope>
</reference>
<dbReference type="GO" id="GO:0016020">
    <property type="term" value="C:membrane"/>
    <property type="evidence" value="ECO:0007669"/>
    <property type="project" value="UniProtKB-SubCell"/>
</dbReference>
<feature type="domain" description="Serine-threonine/tyrosine-protein kinase catalytic" evidence="20">
    <location>
        <begin position="117"/>
        <end position="172"/>
    </location>
</feature>
<evidence type="ECO:0000256" key="2">
    <source>
        <dbReference type="ARBA" id="ARBA00012513"/>
    </source>
</evidence>
<organism evidence="21 22">
    <name type="scientific">Eleusine coracana subsp. coracana</name>
    <dbReference type="NCBI Taxonomy" id="191504"/>
    <lineage>
        <taxon>Eukaryota</taxon>
        <taxon>Viridiplantae</taxon>
        <taxon>Streptophyta</taxon>
        <taxon>Embryophyta</taxon>
        <taxon>Tracheophyta</taxon>
        <taxon>Spermatophyta</taxon>
        <taxon>Magnoliopsida</taxon>
        <taxon>Liliopsida</taxon>
        <taxon>Poales</taxon>
        <taxon>Poaceae</taxon>
        <taxon>PACMAD clade</taxon>
        <taxon>Chloridoideae</taxon>
        <taxon>Cynodonteae</taxon>
        <taxon>Eleusininae</taxon>
        <taxon>Eleusine</taxon>
    </lineage>
</organism>
<dbReference type="GO" id="GO:0004674">
    <property type="term" value="F:protein serine/threonine kinase activity"/>
    <property type="evidence" value="ECO:0007669"/>
    <property type="project" value="UniProtKB-KW"/>
</dbReference>
<comment type="caution">
    <text evidence="21">The sequence shown here is derived from an EMBL/GenBank/DDBJ whole genome shotgun (WGS) entry which is preliminary data.</text>
</comment>
<dbReference type="Proteomes" id="UP001054889">
    <property type="component" value="Unassembled WGS sequence"/>
</dbReference>
<keyword evidence="10 18" id="KW-0067">ATP-binding</keyword>
<evidence type="ECO:0000256" key="4">
    <source>
        <dbReference type="ARBA" id="ARBA00022536"/>
    </source>
</evidence>
<keyword evidence="9" id="KW-0418">Kinase</keyword>
<keyword evidence="7" id="KW-0732">Signal</keyword>
<evidence type="ECO:0000256" key="12">
    <source>
        <dbReference type="ARBA" id="ARBA00023136"/>
    </source>
</evidence>
<keyword evidence="11 19" id="KW-1133">Transmembrane helix</keyword>
<evidence type="ECO:0000256" key="19">
    <source>
        <dbReference type="SAM" id="Phobius"/>
    </source>
</evidence>
<comment type="catalytic activity">
    <reaction evidence="17">
        <text>L-seryl-[protein] + ATP = O-phospho-L-seryl-[protein] + ADP + H(+)</text>
        <dbReference type="Rhea" id="RHEA:17989"/>
        <dbReference type="Rhea" id="RHEA-COMP:9863"/>
        <dbReference type="Rhea" id="RHEA-COMP:11604"/>
        <dbReference type="ChEBI" id="CHEBI:15378"/>
        <dbReference type="ChEBI" id="CHEBI:29999"/>
        <dbReference type="ChEBI" id="CHEBI:30616"/>
        <dbReference type="ChEBI" id="CHEBI:83421"/>
        <dbReference type="ChEBI" id="CHEBI:456216"/>
        <dbReference type="EC" id="2.7.11.1"/>
    </reaction>
</comment>
<dbReference type="PANTHER" id="PTHR47974:SF4">
    <property type="entry name" value="RECEPTOR-LIKE SERINE_THREONINE-PROTEIN KINASE"/>
    <property type="match status" value="1"/>
</dbReference>
<evidence type="ECO:0000256" key="17">
    <source>
        <dbReference type="ARBA" id="ARBA00048679"/>
    </source>
</evidence>
<evidence type="ECO:0000256" key="14">
    <source>
        <dbReference type="ARBA" id="ARBA00023170"/>
    </source>
</evidence>
<dbReference type="EMBL" id="BQKI01000035">
    <property type="protein sequence ID" value="GJN13144.1"/>
    <property type="molecule type" value="Genomic_DNA"/>
</dbReference>
<sequence length="195" mass="22179">MFLKLPVSVNISGIPVPQTNLLVSRNQRLDCGHSPETIELFLDVHKASQRDAKWLYFYGFAGAIFVLEVFFIAFAWFFVLRWELGASEIQAMEKGYKAMTSNFRRYSYKELIKATRKFKHELGRGGSGIVYKGILDDSRVVAVKMLENVRQCEEEFQAELRIIGRINHMNLATPAAGDAAWCENGMPPGYEANFV</sequence>
<dbReference type="FunFam" id="3.30.200.20:FF:000059">
    <property type="entry name" value="S-receptor-like serine/threonine-protein kinase"/>
    <property type="match status" value="1"/>
</dbReference>
<dbReference type="PROSITE" id="PS00107">
    <property type="entry name" value="PROTEIN_KINASE_ATP"/>
    <property type="match status" value="1"/>
</dbReference>
<keyword evidence="3" id="KW-0723">Serine/threonine-protein kinase</keyword>
<evidence type="ECO:0000313" key="22">
    <source>
        <dbReference type="Proteomes" id="UP001054889"/>
    </source>
</evidence>
<evidence type="ECO:0000256" key="6">
    <source>
        <dbReference type="ARBA" id="ARBA00022692"/>
    </source>
</evidence>
<evidence type="ECO:0000256" key="13">
    <source>
        <dbReference type="ARBA" id="ARBA00023157"/>
    </source>
</evidence>
<keyword evidence="8 18" id="KW-0547">Nucleotide-binding</keyword>
<evidence type="ECO:0000256" key="9">
    <source>
        <dbReference type="ARBA" id="ARBA00022777"/>
    </source>
</evidence>
<evidence type="ECO:0000256" key="18">
    <source>
        <dbReference type="PROSITE-ProRule" id="PRU10141"/>
    </source>
</evidence>
<protein>
    <recommendedName>
        <fullName evidence="2">non-specific serine/threonine protein kinase</fullName>
        <ecNumber evidence="2">2.7.11.1</ecNumber>
    </recommendedName>
</protein>
<evidence type="ECO:0000256" key="1">
    <source>
        <dbReference type="ARBA" id="ARBA00004479"/>
    </source>
</evidence>
<gene>
    <name evidence="21" type="primary">ga31481</name>
    <name evidence="21" type="ORF">PR202_ga31481</name>
</gene>
<feature type="transmembrane region" description="Helical" evidence="19">
    <location>
        <begin position="55"/>
        <end position="80"/>
    </location>
</feature>